<dbReference type="Pfam" id="PF02472">
    <property type="entry name" value="ExbD"/>
    <property type="match status" value="1"/>
</dbReference>
<organism evidence="9 10">
    <name type="scientific">Pseudomaricurvus hydrocarbonicus</name>
    <dbReference type="NCBI Taxonomy" id="1470433"/>
    <lineage>
        <taxon>Bacteria</taxon>
        <taxon>Pseudomonadati</taxon>
        <taxon>Pseudomonadota</taxon>
        <taxon>Gammaproteobacteria</taxon>
        <taxon>Cellvibrionales</taxon>
        <taxon>Cellvibrionaceae</taxon>
        <taxon>Pseudomaricurvus</taxon>
    </lineage>
</organism>
<comment type="similarity">
    <text evidence="2 7">Belongs to the ExbD/TolR family.</text>
</comment>
<evidence type="ECO:0000313" key="9">
    <source>
        <dbReference type="EMBL" id="NHO64553.1"/>
    </source>
</evidence>
<dbReference type="EMBL" id="JAAONZ010000002">
    <property type="protein sequence ID" value="NHO64553.1"/>
    <property type="molecule type" value="Genomic_DNA"/>
</dbReference>
<dbReference type="AlphaFoldDB" id="A0A9E5MLH9"/>
<reference evidence="9" key="1">
    <citation type="submission" date="2020-03" db="EMBL/GenBank/DDBJ databases">
        <authorList>
            <person name="Guo F."/>
        </authorList>
    </citation>
    <scope>NUCLEOTIDE SEQUENCE</scope>
    <source>
        <strain evidence="9">JCM 30134</strain>
    </source>
</reference>
<evidence type="ECO:0000256" key="7">
    <source>
        <dbReference type="RuleBase" id="RU003879"/>
    </source>
</evidence>
<evidence type="ECO:0000256" key="1">
    <source>
        <dbReference type="ARBA" id="ARBA00004162"/>
    </source>
</evidence>
<dbReference type="GO" id="GO:0005886">
    <property type="term" value="C:plasma membrane"/>
    <property type="evidence" value="ECO:0007669"/>
    <property type="project" value="UniProtKB-SubCell"/>
</dbReference>
<gene>
    <name evidence="9" type="ORF">G8770_03200</name>
</gene>
<keyword evidence="7" id="KW-0813">Transport</keyword>
<keyword evidence="3" id="KW-1003">Cell membrane</keyword>
<keyword evidence="5 8" id="KW-1133">Transmembrane helix</keyword>
<evidence type="ECO:0000256" key="6">
    <source>
        <dbReference type="ARBA" id="ARBA00023136"/>
    </source>
</evidence>
<dbReference type="GO" id="GO:0022857">
    <property type="term" value="F:transmembrane transporter activity"/>
    <property type="evidence" value="ECO:0007669"/>
    <property type="project" value="InterPro"/>
</dbReference>
<dbReference type="Proteomes" id="UP000787472">
    <property type="component" value="Unassembled WGS sequence"/>
</dbReference>
<evidence type="ECO:0000256" key="3">
    <source>
        <dbReference type="ARBA" id="ARBA00022475"/>
    </source>
</evidence>
<evidence type="ECO:0000256" key="4">
    <source>
        <dbReference type="ARBA" id="ARBA00022692"/>
    </source>
</evidence>
<protein>
    <submittedName>
        <fullName evidence="9">Biopolymer transporter ExbD</fullName>
    </submittedName>
</protein>
<comment type="caution">
    <text evidence="9">The sequence shown here is derived from an EMBL/GenBank/DDBJ whole genome shotgun (WGS) entry which is preliminary data.</text>
</comment>
<comment type="subcellular location">
    <subcellularLocation>
        <location evidence="1">Cell membrane</location>
        <topology evidence="1">Single-pass membrane protein</topology>
    </subcellularLocation>
    <subcellularLocation>
        <location evidence="7">Cell membrane</location>
        <topology evidence="7">Single-pass type II membrane protein</topology>
    </subcellularLocation>
</comment>
<sequence>MKRMDRARRNKAPGLNLTSLMDVFTILVLYLLVNQSSVQVVEPPKDVILPDSVAEAKPRQTVVVMVSPEIVSIDGEPLMNTMDALDKDANLTAPLTDKLTSIKESALGLNAESEAKNNEVTIMAHQKVPFNVLKALMSACTNVGYTKISLAVNQKATQS</sequence>
<keyword evidence="4 7" id="KW-0812">Transmembrane</keyword>
<evidence type="ECO:0000256" key="8">
    <source>
        <dbReference type="SAM" id="Phobius"/>
    </source>
</evidence>
<accession>A0A9E5MLH9</accession>
<name>A0A9E5MLH9_9GAMM</name>
<keyword evidence="6 8" id="KW-0472">Membrane</keyword>
<dbReference type="GO" id="GO:0015031">
    <property type="term" value="P:protein transport"/>
    <property type="evidence" value="ECO:0007669"/>
    <property type="project" value="UniProtKB-KW"/>
</dbReference>
<dbReference type="InterPro" id="IPR003400">
    <property type="entry name" value="ExbD"/>
</dbReference>
<evidence type="ECO:0000313" key="10">
    <source>
        <dbReference type="Proteomes" id="UP000787472"/>
    </source>
</evidence>
<evidence type="ECO:0000256" key="2">
    <source>
        <dbReference type="ARBA" id="ARBA00005811"/>
    </source>
</evidence>
<feature type="transmembrane region" description="Helical" evidence="8">
    <location>
        <begin position="12"/>
        <end position="33"/>
    </location>
</feature>
<evidence type="ECO:0000256" key="5">
    <source>
        <dbReference type="ARBA" id="ARBA00022989"/>
    </source>
</evidence>
<keyword evidence="10" id="KW-1185">Reference proteome</keyword>
<keyword evidence="7" id="KW-0653">Protein transport</keyword>
<proteinExistence type="inferred from homology"/>